<accession>A0A3M7PC06</accession>
<reference evidence="1 2" key="1">
    <citation type="journal article" date="2018" name="Sci. Rep.">
        <title>Genomic signatures of local adaptation to the degree of environmental predictability in rotifers.</title>
        <authorList>
            <person name="Franch-Gras L."/>
            <person name="Hahn C."/>
            <person name="Garcia-Roger E.M."/>
            <person name="Carmona M.J."/>
            <person name="Serra M."/>
            <person name="Gomez A."/>
        </authorList>
    </citation>
    <scope>NUCLEOTIDE SEQUENCE [LARGE SCALE GENOMIC DNA]</scope>
    <source>
        <strain evidence="1">HYR1</strain>
    </source>
</reference>
<name>A0A3M7PC06_BRAPC</name>
<keyword evidence="2" id="KW-1185">Reference proteome</keyword>
<dbReference type="AlphaFoldDB" id="A0A3M7PC06"/>
<comment type="caution">
    <text evidence="1">The sequence shown here is derived from an EMBL/GenBank/DDBJ whole genome shotgun (WGS) entry which is preliminary data.</text>
</comment>
<evidence type="ECO:0000313" key="1">
    <source>
        <dbReference type="EMBL" id="RMZ96645.1"/>
    </source>
</evidence>
<dbReference type="EMBL" id="REGN01011993">
    <property type="protein sequence ID" value="RMZ96645.1"/>
    <property type="molecule type" value="Genomic_DNA"/>
</dbReference>
<protein>
    <submittedName>
        <fullName evidence="1">Uncharacterized protein</fullName>
    </submittedName>
</protein>
<proteinExistence type="predicted"/>
<gene>
    <name evidence="1" type="ORF">BpHYR1_047279</name>
</gene>
<evidence type="ECO:0000313" key="2">
    <source>
        <dbReference type="Proteomes" id="UP000276133"/>
    </source>
</evidence>
<dbReference type="Proteomes" id="UP000276133">
    <property type="component" value="Unassembled WGS sequence"/>
</dbReference>
<sequence>MALFFVFELQNVSNVEITLKKSDNSNKKNNFKMKNFLGGVVKQSLKLTKPENKNCPPNSLDSGHMTFETVSSNEFIDQASYQKIYILLGCLMQINLPYFRIFFPDLDFWKKKKSSDLDL</sequence>
<organism evidence="1 2">
    <name type="scientific">Brachionus plicatilis</name>
    <name type="common">Marine rotifer</name>
    <name type="synonym">Brachionus muelleri</name>
    <dbReference type="NCBI Taxonomy" id="10195"/>
    <lineage>
        <taxon>Eukaryota</taxon>
        <taxon>Metazoa</taxon>
        <taxon>Spiralia</taxon>
        <taxon>Gnathifera</taxon>
        <taxon>Rotifera</taxon>
        <taxon>Eurotatoria</taxon>
        <taxon>Monogononta</taxon>
        <taxon>Pseudotrocha</taxon>
        <taxon>Ploima</taxon>
        <taxon>Brachionidae</taxon>
        <taxon>Brachionus</taxon>
    </lineage>
</organism>